<evidence type="ECO:0000256" key="1">
    <source>
        <dbReference type="ARBA" id="ARBA00022801"/>
    </source>
</evidence>
<dbReference type="RefSeq" id="XP_033667513.1">
    <property type="nucleotide sequence ID" value="XM_033817016.1"/>
</dbReference>
<dbReference type="Pfam" id="PF03583">
    <property type="entry name" value="LIP"/>
    <property type="match status" value="1"/>
</dbReference>
<dbReference type="GO" id="GO:0004806">
    <property type="term" value="F:triacylglycerol lipase activity"/>
    <property type="evidence" value="ECO:0007669"/>
    <property type="project" value="UniProtKB-UniRule"/>
</dbReference>
<dbReference type="Gene3D" id="3.40.50.1820">
    <property type="entry name" value="alpha/beta hydrolase"/>
    <property type="match status" value="1"/>
</dbReference>
<keyword evidence="2" id="KW-0732">Signal</keyword>
<proteinExistence type="inferred from homology"/>
<dbReference type="InterPro" id="IPR029058">
    <property type="entry name" value="AB_hydrolase_fold"/>
</dbReference>
<keyword evidence="1" id="KW-0378">Hydrolase</keyword>
<name>A0A6A6CHF1_ZASCE</name>
<dbReference type="Gene3D" id="1.10.260.130">
    <property type="match status" value="1"/>
</dbReference>
<reference evidence="3" key="1">
    <citation type="journal article" date="2020" name="Stud. Mycol.">
        <title>101 Dothideomycetes genomes: a test case for predicting lifestyles and emergence of pathogens.</title>
        <authorList>
            <person name="Haridas S."/>
            <person name="Albert R."/>
            <person name="Binder M."/>
            <person name="Bloem J."/>
            <person name="Labutti K."/>
            <person name="Salamov A."/>
            <person name="Andreopoulos B."/>
            <person name="Baker S."/>
            <person name="Barry K."/>
            <person name="Bills G."/>
            <person name="Bluhm B."/>
            <person name="Cannon C."/>
            <person name="Castanera R."/>
            <person name="Culley D."/>
            <person name="Daum C."/>
            <person name="Ezra D."/>
            <person name="Gonzalez J."/>
            <person name="Henrissat B."/>
            <person name="Kuo A."/>
            <person name="Liang C."/>
            <person name="Lipzen A."/>
            <person name="Lutzoni F."/>
            <person name="Magnuson J."/>
            <person name="Mondo S."/>
            <person name="Nolan M."/>
            <person name="Ohm R."/>
            <person name="Pangilinan J."/>
            <person name="Park H.-J."/>
            <person name="Ramirez L."/>
            <person name="Alfaro M."/>
            <person name="Sun H."/>
            <person name="Tritt A."/>
            <person name="Yoshinaga Y."/>
            <person name="Zwiers L.-H."/>
            <person name="Turgeon B."/>
            <person name="Goodwin S."/>
            <person name="Spatafora J."/>
            <person name="Crous P."/>
            <person name="Grigoriev I."/>
        </authorList>
    </citation>
    <scope>NUCLEOTIDE SEQUENCE</scope>
    <source>
        <strain evidence="3">ATCC 36951</strain>
    </source>
</reference>
<protein>
    <submittedName>
        <fullName evidence="3">Uncharacterized protein</fullName>
    </submittedName>
</protein>
<dbReference type="EMBL" id="ML993596">
    <property type="protein sequence ID" value="KAF2166624.1"/>
    <property type="molecule type" value="Genomic_DNA"/>
</dbReference>
<evidence type="ECO:0000313" key="4">
    <source>
        <dbReference type="Proteomes" id="UP000799537"/>
    </source>
</evidence>
<dbReference type="PANTHER" id="PTHR34853:SF5">
    <property type="entry name" value="LIP-DOMAIN-CONTAINING PROTEIN-RELATED"/>
    <property type="match status" value="1"/>
</dbReference>
<comment type="similarity">
    <text evidence="2">Belongs to the AB hydrolase superfamily. Lipase family.</text>
</comment>
<evidence type="ECO:0000256" key="2">
    <source>
        <dbReference type="PIRNR" id="PIRNR029171"/>
    </source>
</evidence>
<dbReference type="PIRSF" id="PIRSF029171">
    <property type="entry name" value="Esterase_LipA"/>
    <property type="match status" value="1"/>
</dbReference>
<organism evidence="3 4">
    <name type="scientific">Zasmidium cellare ATCC 36951</name>
    <dbReference type="NCBI Taxonomy" id="1080233"/>
    <lineage>
        <taxon>Eukaryota</taxon>
        <taxon>Fungi</taxon>
        <taxon>Dikarya</taxon>
        <taxon>Ascomycota</taxon>
        <taxon>Pezizomycotina</taxon>
        <taxon>Dothideomycetes</taxon>
        <taxon>Dothideomycetidae</taxon>
        <taxon>Mycosphaerellales</taxon>
        <taxon>Mycosphaerellaceae</taxon>
        <taxon>Zasmidium</taxon>
    </lineage>
</organism>
<feature type="signal peptide" evidence="2">
    <location>
        <begin position="1"/>
        <end position="19"/>
    </location>
</feature>
<dbReference type="OrthoDB" id="2373480at2759"/>
<gene>
    <name evidence="3" type="ORF">M409DRAFT_66618</name>
</gene>
<dbReference type="GeneID" id="54570288"/>
<keyword evidence="4" id="KW-1185">Reference proteome</keyword>
<dbReference type="InterPro" id="IPR005152">
    <property type="entry name" value="Lipase_secreted"/>
</dbReference>
<dbReference type="AlphaFoldDB" id="A0A6A6CHF1"/>
<dbReference type="SUPFAM" id="SSF53474">
    <property type="entry name" value="alpha/beta-Hydrolases"/>
    <property type="match status" value="1"/>
</dbReference>
<dbReference type="PANTHER" id="PTHR34853">
    <property type="match status" value="1"/>
</dbReference>
<dbReference type="GO" id="GO:0016042">
    <property type="term" value="P:lipid catabolic process"/>
    <property type="evidence" value="ECO:0007669"/>
    <property type="project" value="UniProtKB-UniRule"/>
</dbReference>
<feature type="chain" id="PRO_5025721197" evidence="2">
    <location>
        <begin position="20"/>
        <end position="406"/>
    </location>
</feature>
<sequence>MVLFHSLLPLCGLLATCTAYVPLPPSDDAFYQPPYRYELERPESILRPRQLPKPFGINATIAKTHQLLYRSTDSQGKPNAVVTTVLVPPNAHPNKLLSLQNAYDSAFIDCPPSYQLYQPDSFIYEREIIELALQEGWYVSVPDFEGFTSAFTNGVQSGQAVLDSLRAVLRSRSITGLSSNARKVMAGGSGGALGSEWALELQATYSPELTIEGTLLTALTPNVSSVFETVEGTNSSSVIPLAMLGLSKQYPNLSRWISDNLQPLSAPGFLEANKVCGANLQPIFQTQQVSSKYFGRPNAFLDATPQSVLHSVGTMGLHGTPRSPIFSCKGEADELSPIADTDALINKYCDKGVTVQYLRVAKADHEIGGAYGFVAGFPWLKDRLNGVRLPAGCNITNITLPAGFPA</sequence>
<accession>A0A6A6CHF1</accession>
<dbReference type="Proteomes" id="UP000799537">
    <property type="component" value="Unassembled WGS sequence"/>
</dbReference>
<evidence type="ECO:0000313" key="3">
    <source>
        <dbReference type="EMBL" id="KAF2166624.1"/>
    </source>
</evidence>